<dbReference type="OrthoDB" id="3197057at2"/>
<keyword evidence="2" id="KW-1185">Reference proteome</keyword>
<proteinExistence type="predicted"/>
<comment type="caution">
    <text evidence="1">The sequence shown here is derived from an EMBL/GenBank/DDBJ whole genome shotgun (WGS) entry which is preliminary data.</text>
</comment>
<dbReference type="RefSeq" id="WP_143911070.1">
    <property type="nucleotide sequence ID" value="NZ_VLNT01000001.1"/>
</dbReference>
<protein>
    <submittedName>
        <fullName evidence="1">Terminase</fullName>
    </submittedName>
</protein>
<dbReference type="Proteomes" id="UP000316988">
    <property type="component" value="Unassembled WGS sequence"/>
</dbReference>
<organism evidence="1 2">
    <name type="scientific">Aeromicrobium piscarium</name>
    <dbReference type="NCBI Taxonomy" id="2590901"/>
    <lineage>
        <taxon>Bacteria</taxon>
        <taxon>Bacillati</taxon>
        <taxon>Actinomycetota</taxon>
        <taxon>Actinomycetes</taxon>
        <taxon>Propionibacteriales</taxon>
        <taxon>Nocardioidaceae</taxon>
        <taxon>Aeromicrobium</taxon>
    </lineage>
</organism>
<reference evidence="1 2" key="1">
    <citation type="submission" date="2019-07" db="EMBL/GenBank/DDBJ databases">
        <authorList>
            <person name="Zhao L.H."/>
        </authorList>
    </citation>
    <scope>NUCLEOTIDE SEQUENCE [LARGE SCALE GENOMIC DNA]</scope>
    <source>
        <strain evidence="1 2">Co35</strain>
    </source>
</reference>
<evidence type="ECO:0000313" key="1">
    <source>
        <dbReference type="EMBL" id="TSD68122.1"/>
    </source>
</evidence>
<name>A0A554SP34_9ACTN</name>
<sequence>MEWLPEPDAGTPICLGFDGSDVSDWTVLSAETCDGFSFTPRYGPDRRPTIWIPDEWGGTVPRKQVSIAVDEIHDRFEVARGYYDTPRWETDVDIWAGKHGEECVIAWPTYRVKPMHEALERFYTDLSTGRIRHDGCPLTNLAMANARKIAKSSDRYILGKPSQHQKIDPAMTRVLAHEAAADARAAGWGDEEDDGPSIFFLP</sequence>
<dbReference type="EMBL" id="VLNT01000001">
    <property type="protein sequence ID" value="TSD68122.1"/>
    <property type="molecule type" value="Genomic_DNA"/>
</dbReference>
<evidence type="ECO:0000313" key="2">
    <source>
        <dbReference type="Proteomes" id="UP000316988"/>
    </source>
</evidence>
<accession>A0A554SP34</accession>
<gene>
    <name evidence="1" type="ORF">FNM00_00560</name>
</gene>
<dbReference type="AlphaFoldDB" id="A0A554SP34"/>